<gene>
    <name evidence="1" type="ORF">RM641_10325</name>
</gene>
<protein>
    <submittedName>
        <fullName evidence="1">Uncharacterized protein</fullName>
    </submittedName>
</protein>
<dbReference type="Proteomes" id="UP001183586">
    <property type="component" value="Unassembled WGS sequence"/>
</dbReference>
<keyword evidence="2" id="KW-1185">Reference proteome</keyword>
<proteinExistence type="predicted"/>
<organism evidence="1 2">
    <name type="scientific">Streptomyces dubilierae</name>
    <dbReference type="NCBI Taxonomy" id="3075533"/>
    <lineage>
        <taxon>Bacteria</taxon>
        <taxon>Bacillati</taxon>
        <taxon>Actinomycetota</taxon>
        <taxon>Actinomycetes</taxon>
        <taxon>Kitasatosporales</taxon>
        <taxon>Streptomycetaceae</taxon>
        <taxon>Streptomyces</taxon>
    </lineage>
</organism>
<name>A0ABU2P6P8_9ACTN</name>
<comment type="caution">
    <text evidence="1">The sequence shown here is derived from an EMBL/GenBank/DDBJ whole genome shotgun (WGS) entry which is preliminary data.</text>
</comment>
<evidence type="ECO:0000313" key="2">
    <source>
        <dbReference type="Proteomes" id="UP001183586"/>
    </source>
</evidence>
<dbReference type="EMBL" id="JAVREU010000003">
    <property type="protein sequence ID" value="MDT0387821.1"/>
    <property type="molecule type" value="Genomic_DNA"/>
</dbReference>
<reference evidence="2" key="1">
    <citation type="submission" date="2023-07" db="EMBL/GenBank/DDBJ databases">
        <title>30 novel species of actinomycetes from the DSMZ collection.</title>
        <authorList>
            <person name="Nouioui I."/>
        </authorList>
    </citation>
    <scope>NUCLEOTIDE SEQUENCE [LARGE SCALE GENOMIC DNA]</scope>
    <source>
        <strain evidence="2">DSM 41921</strain>
    </source>
</reference>
<accession>A0ABU2P6P8</accession>
<evidence type="ECO:0000313" key="1">
    <source>
        <dbReference type="EMBL" id="MDT0387821.1"/>
    </source>
</evidence>
<sequence>MATYYQAQVSEDQLEQSREQVEREGRKQAMRVSFWEEHRGIFGEKWSVHVMNRSPDPVRGVVLTLNVDNAPTSRPLMLHSLGPCTETVIQGKDLLDGLSFIRATKMTLRADALLFTDRDGANWRRTDEQLTRSGDIPKELMAPQWHLLLDTEAPTVKKMGACDEG</sequence>
<dbReference type="RefSeq" id="WP_311680769.1">
    <property type="nucleotide sequence ID" value="NZ_JAVREU010000003.1"/>
</dbReference>